<evidence type="ECO:0000256" key="8">
    <source>
        <dbReference type="SAM" id="Phobius"/>
    </source>
</evidence>
<dbReference type="GeneID" id="106115576"/>
<dbReference type="KEGG" id="pxu:106115576"/>
<evidence type="ECO:0000256" key="2">
    <source>
        <dbReference type="ARBA" id="ARBA00022475"/>
    </source>
</evidence>
<keyword evidence="4 8" id="KW-1133">Transmembrane helix</keyword>
<dbReference type="RefSeq" id="XP_013164457.1">
    <property type="nucleotide sequence ID" value="XM_013309003.1"/>
</dbReference>
<gene>
    <name evidence="10" type="primary">LOC106115576</name>
</gene>
<feature type="transmembrane region" description="Helical" evidence="8">
    <location>
        <begin position="913"/>
        <end position="933"/>
    </location>
</feature>
<evidence type="ECO:0000256" key="1">
    <source>
        <dbReference type="ARBA" id="ARBA00004651"/>
    </source>
</evidence>
<dbReference type="InterPro" id="IPR052192">
    <property type="entry name" value="Insect_Ionotropic_Sensory_Rcpt"/>
</dbReference>
<protein>
    <submittedName>
        <fullName evidence="10">Uncharacterized protein LOC106115576</fullName>
    </submittedName>
</protein>
<evidence type="ECO:0000256" key="5">
    <source>
        <dbReference type="ARBA" id="ARBA00023136"/>
    </source>
</evidence>
<keyword evidence="3 8" id="KW-0812">Transmembrane</keyword>
<dbReference type="SUPFAM" id="SSF53850">
    <property type="entry name" value="Periplasmic binding protein-like II"/>
    <property type="match status" value="1"/>
</dbReference>
<keyword evidence="7" id="KW-0325">Glycoprotein</keyword>
<comment type="subcellular location">
    <subcellularLocation>
        <location evidence="1">Cell membrane</location>
        <topology evidence="1">Multi-pass membrane protein</topology>
    </subcellularLocation>
</comment>
<sequence>MSFILKLMMIYSGVIVIYGQENLIIVPDKSDLRIQIIGDIVKENLKTNGWNNILCFGHLPDNFYSIVQELNLTFSISNVDVEDDYDIEGVVPYHSNFIVIDCINFEQFEDVMTKVVSLPYWHPLAHVILYYHTLEDKQMMAKLFYILWYYRAINVIIIQYDDFKNVLLVSYFNPYTSEPYRYKNVYGCKLTKKIGMPFDDFETGFTCEEGCENIPLKSKVRRNFFGICLGFDTISVNYNDTSTLKEIDLFENKAKNFHRYPLRAFGAEVLPFLEIRNYSDGTYSMHKRDAMVWNTMAEMMNFTIDLSPAEGKIKEPFDYDLSIQMIFAFSHRKFDLFLFPVYQYDLVLFQIDNTFPYKDSGVCFLAHRANFETILFDQKLLLNNIGIVVQFLFCFLGSWFVFFIFNIEQGERISFDRAGKDLVNAVKTVLSMGLDKTPRRGSFRIFFIISLWSFFVINFSTQAAIISFFSAAKRGKEVETFEDIAAKGYMVEVSKYLERNKMNDKGQQYLHVAKDKAHGHHLNMLFQKHSVITEVYNKYILAIVEAGLVTKWEQYRFTEIREEAPVDIVINNLKTNGWNNILCFGHLPDNFYSKVQELNLTFSISNVDVEDDYDIEGVVPYHSNFIVIDCINFEQFEDVMTKVVSLPYWHPLAHVILYYHTLEDKQMMAKLFYILWYYRAINVIIIQYDDFKDMLLVSYFNPYTSEPYRYKNVYGCKLTKKIGMPFDNFETGFTCEEGCENIPIKSKVRKNFFGTCLGYETLLFDYYNTSVLQRINLFESKVKDFHGYPLRAFGAEVLPFLEIRNNSDGTYTLDKRDAIVWNTMAEIMNFTIDLSPAEGKIKEPFDYDLNIQMIFAFSHRKFDLFLFPVYQFDLVLVEIDNTFPYKESGVCFLAHRADFETVLFDQKLLINNLGLVLQFLLCFLCSWFVFFVFNIEQRQRITLDQAGKDLVNTVRTILSIGLYNPPKRGSFRIFFIISLWSFFIINFSTQAAIISFFSAAKRGKEVDTFEDIAEKGYIVEGMASPDVILPDHKEAYRAINSRLVSNKDLFGCVKKMSNDSHRFCLLDCAVCKYLERNKMNEKGEQYLHVAKDRAHGHYLNMLFQRNSAITEVYNKYILAIVEAGLVTKWEQYRFTEIKEEAPVRAMGWEDVEGIYKCYGLFLAISFITFLCEISIKIITEIKNCCSKKVKLCRK</sequence>
<dbReference type="GO" id="GO:0005886">
    <property type="term" value="C:plasma membrane"/>
    <property type="evidence" value="ECO:0007669"/>
    <property type="project" value="UniProtKB-SubCell"/>
</dbReference>
<feature type="transmembrane region" description="Helical" evidence="8">
    <location>
        <begin position="973"/>
        <end position="997"/>
    </location>
</feature>
<dbReference type="Proteomes" id="UP000694872">
    <property type="component" value="Unplaced"/>
</dbReference>
<evidence type="ECO:0000256" key="3">
    <source>
        <dbReference type="ARBA" id="ARBA00022692"/>
    </source>
</evidence>
<keyword evidence="9" id="KW-0732">Signal</keyword>
<dbReference type="PANTHER" id="PTHR42643">
    <property type="entry name" value="IONOTROPIC RECEPTOR 20A-RELATED"/>
    <property type="match status" value="1"/>
</dbReference>
<feature type="transmembrane region" description="Helical" evidence="8">
    <location>
        <begin position="445"/>
        <end position="469"/>
    </location>
</feature>
<dbReference type="PANTHER" id="PTHR42643:SF38">
    <property type="entry name" value="IONOTROPIC RECEPTOR 100A"/>
    <property type="match status" value="1"/>
</dbReference>
<evidence type="ECO:0000256" key="9">
    <source>
        <dbReference type="SAM" id="SignalP"/>
    </source>
</evidence>
<keyword evidence="2" id="KW-1003">Cell membrane</keyword>
<name>A0AAJ6Z384_PAPXU</name>
<feature type="chain" id="PRO_5042580268" evidence="9">
    <location>
        <begin position="20"/>
        <end position="1194"/>
    </location>
</feature>
<feature type="transmembrane region" description="Helical" evidence="8">
    <location>
        <begin position="385"/>
        <end position="407"/>
    </location>
</feature>
<proteinExistence type="predicted"/>
<evidence type="ECO:0000256" key="7">
    <source>
        <dbReference type="ARBA" id="ARBA00023180"/>
    </source>
</evidence>
<evidence type="ECO:0000313" key="10">
    <source>
        <dbReference type="RefSeq" id="XP_013164457.1"/>
    </source>
</evidence>
<feature type="signal peptide" evidence="9">
    <location>
        <begin position="1"/>
        <end position="19"/>
    </location>
</feature>
<organism evidence="10">
    <name type="scientific">Papilio xuthus</name>
    <name type="common">Asian swallowtail butterfly</name>
    <dbReference type="NCBI Taxonomy" id="66420"/>
    <lineage>
        <taxon>Eukaryota</taxon>
        <taxon>Metazoa</taxon>
        <taxon>Ecdysozoa</taxon>
        <taxon>Arthropoda</taxon>
        <taxon>Hexapoda</taxon>
        <taxon>Insecta</taxon>
        <taxon>Pterygota</taxon>
        <taxon>Neoptera</taxon>
        <taxon>Endopterygota</taxon>
        <taxon>Lepidoptera</taxon>
        <taxon>Glossata</taxon>
        <taxon>Ditrysia</taxon>
        <taxon>Papilionoidea</taxon>
        <taxon>Papilionidae</taxon>
        <taxon>Papilioninae</taxon>
        <taxon>Papilio</taxon>
    </lineage>
</organism>
<reference evidence="10" key="1">
    <citation type="submission" date="2025-08" db="UniProtKB">
        <authorList>
            <consortium name="RefSeq"/>
        </authorList>
    </citation>
    <scope>IDENTIFICATION</scope>
</reference>
<keyword evidence="5 8" id="KW-0472">Membrane</keyword>
<evidence type="ECO:0000256" key="6">
    <source>
        <dbReference type="ARBA" id="ARBA00023170"/>
    </source>
</evidence>
<dbReference type="AlphaFoldDB" id="A0AAJ6Z384"/>
<evidence type="ECO:0000256" key="4">
    <source>
        <dbReference type="ARBA" id="ARBA00022989"/>
    </source>
</evidence>
<keyword evidence="6" id="KW-0675">Receptor</keyword>
<accession>A0AAJ6Z384</accession>